<organism evidence="1 2">
    <name type="scientific">Flavobacterium geliluteum</name>
    <dbReference type="NCBI Taxonomy" id="2816120"/>
    <lineage>
        <taxon>Bacteria</taxon>
        <taxon>Pseudomonadati</taxon>
        <taxon>Bacteroidota</taxon>
        <taxon>Flavobacteriia</taxon>
        <taxon>Flavobacteriales</taxon>
        <taxon>Flavobacteriaceae</taxon>
        <taxon>Flavobacterium</taxon>
    </lineage>
</organism>
<evidence type="ECO:0008006" key="3">
    <source>
        <dbReference type="Google" id="ProtNLM"/>
    </source>
</evidence>
<dbReference type="Proteomes" id="UP000675047">
    <property type="component" value="Unassembled WGS sequence"/>
</dbReference>
<dbReference type="Gene3D" id="1.10.390.10">
    <property type="entry name" value="Neutral Protease Domain 2"/>
    <property type="match status" value="1"/>
</dbReference>
<gene>
    <name evidence="1" type="ORF">J3495_18190</name>
</gene>
<keyword evidence="2" id="KW-1185">Reference proteome</keyword>
<dbReference type="EMBL" id="JAGFBV010000044">
    <property type="protein sequence ID" value="MBP4140007.1"/>
    <property type="molecule type" value="Genomic_DNA"/>
</dbReference>
<name>A0A941B0C4_9FLAO</name>
<accession>A0A941B0C4</accession>
<dbReference type="AlphaFoldDB" id="A0A941B0C4"/>
<dbReference type="SUPFAM" id="SSF55486">
    <property type="entry name" value="Metalloproteases ('zincins'), catalytic domain"/>
    <property type="match status" value="1"/>
</dbReference>
<proteinExistence type="predicted"/>
<comment type="caution">
    <text evidence="1">The sequence shown here is derived from an EMBL/GenBank/DDBJ whole genome shotgun (WGS) entry which is preliminary data.</text>
</comment>
<evidence type="ECO:0000313" key="2">
    <source>
        <dbReference type="Proteomes" id="UP000675047"/>
    </source>
</evidence>
<dbReference type="InterPro" id="IPR027268">
    <property type="entry name" value="Peptidase_M4/M1_CTD_sf"/>
</dbReference>
<dbReference type="RefSeq" id="WP_210668279.1">
    <property type="nucleotide sequence ID" value="NZ_JAGFBV010000044.1"/>
</dbReference>
<evidence type="ECO:0000313" key="1">
    <source>
        <dbReference type="EMBL" id="MBP4140007.1"/>
    </source>
</evidence>
<reference evidence="1 2" key="1">
    <citation type="submission" date="2021-03" db="EMBL/GenBank/DDBJ databases">
        <title>Flavobacterium Flabelliformis Sp. Nov. And Flavobacterium Geliluteum Sp. Nov., Two Novel Multidrug Resistant Psychrophilic Species Isolated From Antarctica.</title>
        <authorList>
            <person name="Kralova S."/>
            <person name="Busse H.J."/>
            <person name="Bezdicek M."/>
            <person name="Nykrynova M."/>
            <person name="Kroupova E."/>
            <person name="Krsek D."/>
            <person name="Sedlacek I."/>
        </authorList>
    </citation>
    <scope>NUCLEOTIDE SEQUENCE [LARGE SCALE GENOMIC DNA]</scope>
    <source>
        <strain evidence="1 2">P7388</strain>
    </source>
</reference>
<sequence>MKNICKIISLFVLFHFIPGNSQEIKVNLKINTAGSINVSENISGITQKDTLLLHKNISFIGSNEQSLKDKKDLYRGIYRQYLKSAGRLEYSINLPTAHYDNFFLKESVFFIAENYLAIEKSTFNSKKKIVLNIALPSGLTLIYPAKEDLEQTFYAAPPVIAGDFKEELYKEYKIYQRKVLPENQKRKYQIIDIIAKSFENFQQIFEPVSKNPKIVFMPFQGNLAGKNIYGALALNEKFLKNDYFNKRILIHEILHMWWGDNSIRFENPVLTEAFTEYFTLKYLMKEADDKYLNQIMAAKRKNINEIKNYDLSFAKINDQTTYNTYCYDLVPLMLMENDKAENILINFYKNKKSSFVNEKEGNELLQKLGIKIKNTYEKKLN</sequence>
<protein>
    <recommendedName>
        <fullName evidence="3">Peptidase M1 membrane alanine aminopeptidase domain-containing protein</fullName>
    </recommendedName>
</protein>